<comment type="similarity">
    <text evidence="2">Belongs to the fuzzy family.</text>
</comment>
<dbReference type="RefSeq" id="XP_028143688.1">
    <property type="nucleotide sequence ID" value="XM_028287887.1"/>
</dbReference>
<comment type="subcellular location">
    <subcellularLocation>
        <location evidence="1">Cytoplasm</location>
        <location evidence="1">Cytoskeleton</location>
    </subcellularLocation>
</comment>
<evidence type="ECO:0000256" key="3">
    <source>
        <dbReference type="ARBA" id="ARBA00022490"/>
    </source>
</evidence>
<organism evidence="8">
    <name type="scientific">Diabrotica virgifera virgifera</name>
    <name type="common">western corn rootworm</name>
    <dbReference type="NCBI Taxonomy" id="50390"/>
    <lineage>
        <taxon>Eukaryota</taxon>
        <taxon>Metazoa</taxon>
        <taxon>Ecdysozoa</taxon>
        <taxon>Arthropoda</taxon>
        <taxon>Hexapoda</taxon>
        <taxon>Insecta</taxon>
        <taxon>Pterygota</taxon>
        <taxon>Neoptera</taxon>
        <taxon>Endopterygota</taxon>
        <taxon>Coleoptera</taxon>
        <taxon>Polyphaga</taxon>
        <taxon>Cucujiformia</taxon>
        <taxon>Chrysomeloidea</taxon>
        <taxon>Chrysomelidae</taxon>
        <taxon>Galerucinae</taxon>
        <taxon>Diabroticina</taxon>
        <taxon>Diabroticites</taxon>
        <taxon>Diabrotica</taxon>
    </lineage>
</organism>
<sequence length="420" mass="46640">MSAYILCGTSSGGLPILSRKKGNSEPLPFSITGSLNGIHMFGKPFGIDVLETLTDDYAVSWKEFEDSIIIIGAASGCSIDILNRLLEDVFNTIVLIVGIKELKMQRNIERLKRELRICFPVIDRLLDSLDCGDASNKHSSDIVGFTETILCTENHLIQIVLDSFTECVDSMFSCILVDGKIVAATESWWSLHPDELRLLSLFAVSENATDSKDIPVFLPHKSPTVAFRFVVCTLIPEVQICCLCGPSPPLNEIELSATQCFRNSTDILNSAAQCVPRNFPVSYIIDTNILGQLLVNTATKKYMISKSPQQSSKKTAASSHRLDILRTFFYRAVLNNLINCKDSYDKLNNSNSSDESFSSEPNENIGIETYWCSEYHKCHALKIGSNVLCVLYNSTVPTHALKAITEKTLKLLISDKQVCW</sequence>
<evidence type="ECO:0000259" key="5">
    <source>
        <dbReference type="Pfam" id="PF19036"/>
    </source>
</evidence>
<dbReference type="InterPro" id="IPR043972">
    <property type="entry name" value="FUZ/MON1/HPS1_longin_1"/>
</dbReference>
<evidence type="ECO:0000256" key="1">
    <source>
        <dbReference type="ARBA" id="ARBA00004245"/>
    </source>
</evidence>
<keyword evidence="4" id="KW-0206">Cytoskeleton</keyword>
<evidence type="ECO:0000313" key="8">
    <source>
        <dbReference type="RefSeq" id="XP_028143687.1"/>
    </source>
</evidence>
<dbReference type="GO" id="GO:0005856">
    <property type="term" value="C:cytoskeleton"/>
    <property type="evidence" value="ECO:0007669"/>
    <property type="project" value="UniProtKB-SubCell"/>
</dbReference>
<evidence type="ECO:0000313" key="9">
    <source>
        <dbReference type="RefSeq" id="XP_028143688.1"/>
    </source>
</evidence>
<dbReference type="PANTHER" id="PTHR13559:SF1">
    <property type="entry name" value="PROTEIN FUZZY HOMOLOG"/>
    <property type="match status" value="1"/>
</dbReference>
<dbReference type="PANTHER" id="PTHR13559">
    <property type="entry name" value="INTRACELLULAR TRAFFIC PROTEIN-RELATED"/>
    <property type="match status" value="1"/>
</dbReference>
<feature type="domain" description="FUZ/MON1/HPS1 second Longin" evidence="6">
    <location>
        <begin position="169"/>
        <end position="260"/>
    </location>
</feature>
<gene>
    <name evidence="8 9" type="primary">LOC114337455</name>
</gene>
<dbReference type="Pfam" id="PF19037">
    <property type="entry name" value="Fuz_longin_2"/>
    <property type="match status" value="1"/>
</dbReference>
<protein>
    <submittedName>
        <fullName evidence="8">Protein fuzzy homolog isoform X1</fullName>
    </submittedName>
    <submittedName>
        <fullName evidence="9">Protein fuzzy homolog isoform X2</fullName>
    </submittedName>
</protein>
<evidence type="ECO:0000256" key="4">
    <source>
        <dbReference type="ARBA" id="ARBA00023212"/>
    </source>
</evidence>
<dbReference type="GO" id="GO:1905515">
    <property type="term" value="P:non-motile cilium assembly"/>
    <property type="evidence" value="ECO:0007669"/>
    <property type="project" value="TreeGrafter"/>
</dbReference>
<proteinExistence type="inferred from homology"/>
<dbReference type="InterPro" id="IPR043971">
    <property type="entry name" value="FUZ/MON1/HPS1_longin_2"/>
</dbReference>
<dbReference type="GO" id="GO:0016192">
    <property type="term" value="P:vesicle-mediated transport"/>
    <property type="evidence" value="ECO:0007669"/>
    <property type="project" value="InterPro"/>
</dbReference>
<dbReference type="Pfam" id="PF19036">
    <property type="entry name" value="Fuz_longin_1"/>
    <property type="match status" value="1"/>
</dbReference>
<dbReference type="RefSeq" id="XP_028143687.1">
    <property type="nucleotide sequence ID" value="XM_028287886.1"/>
</dbReference>
<dbReference type="AlphaFoldDB" id="A0A6P7GA15"/>
<feature type="domain" description="FUZ/MON1/HPS1 third Longin" evidence="7">
    <location>
        <begin position="288"/>
        <end position="414"/>
    </location>
</feature>
<name>A0A6P7GA15_DIAVI</name>
<reference evidence="8 9" key="1">
    <citation type="submission" date="2025-04" db="UniProtKB">
        <authorList>
            <consortium name="RefSeq"/>
        </authorList>
    </citation>
    <scope>IDENTIFICATION</scope>
    <source>
        <tissue evidence="8 9">Whole insect</tissue>
    </source>
</reference>
<accession>A0A6P7GA15</accession>
<feature type="domain" description="FUZ/MON1/HPS1 first Longin" evidence="5">
    <location>
        <begin position="4"/>
        <end position="125"/>
    </location>
</feature>
<dbReference type="InterPro" id="IPR026069">
    <property type="entry name" value="Fuzzy"/>
</dbReference>
<evidence type="ECO:0000259" key="6">
    <source>
        <dbReference type="Pfam" id="PF19037"/>
    </source>
</evidence>
<evidence type="ECO:0000259" key="7">
    <source>
        <dbReference type="Pfam" id="PF19038"/>
    </source>
</evidence>
<dbReference type="InterPro" id="IPR043970">
    <property type="entry name" value="FUZ/MON1/HPS1_longin_3"/>
</dbReference>
<dbReference type="Pfam" id="PF19038">
    <property type="entry name" value="Fuz_longin_3"/>
    <property type="match status" value="1"/>
</dbReference>
<keyword evidence="3" id="KW-0963">Cytoplasm</keyword>
<evidence type="ECO:0000256" key="2">
    <source>
        <dbReference type="ARBA" id="ARBA00008550"/>
    </source>
</evidence>